<dbReference type="GO" id="GO:0022627">
    <property type="term" value="C:cytosolic small ribosomal subunit"/>
    <property type="evidence" value="ECO:0007669"/>
    <property type="project" value="TreeGrafter"/>
</dbReference>
<dbReference type="STRING" id="768670.Calni_0095"/>
<dbReference type="PROSITE" id="PS50126">
    <property type="entry name" value="S1"/>
    <property type="match status" value="5"/>
</dbReference>
<feature type="domain" description="S1 motif" evidence="5">
    <location>
        <begin position="34"/>
        <end position="99"/>
    </location>
</feature>
<dbReference type="RefSeq" id="WP_013450227.1">
    <property type="nucleotide sequence ID" value="NC_014758.1"/>
</dbReference>
<dbReference type="FunFam" id="2.40.50.140:FF:000103">
    <property type="entry name" value="protein RRP5 homolog"/>
    <property type="match status" value="1"/>
</dbReference>
<dbReference type="KEGG" id="cni:Calni_0095"/>
<dbReference type="InterPro" id="IPR012340">
    <property type="entry name" value="NA-bd_OB-fold"/>
</dbReference>
<keyword evidence="7" id="KW-1185">Reference proteome</keyword>
<dbReference type="GO" id="GO:0006412">
    <property type="term" value="P:translation"/>
    <property type="evidence" value="ECO:0007669"/>
    <property type="project" value="TreeGrafter"/>
</dbReference>
<evidence type="ECO:0000256" key="3">
    <source>
        <dbReference type="ARBA" id="ARBA00023274"/>
    </source>
</evidence>
<dbReference type="PANTHER" id="PTHR10724">
    <property type="entry name" value="30S RIBOSOMAL PROTEIN S1"/>
    <property type="match status" value="1"/>
</dbReference>
<evidence type="ECO:0000256" key="1">
    <source>
        <dbReference type="ARBA" id="ARBA00006767"/>
    </source>
</evidence>
<evidence type="ECO:0000313" key="7">
    <source>
        <dbReference type="Proteomes" id="UP000007039"/>
    </source>
</evidence>
<feature type="domain" description="S1 motif" evidence="5">
    <location>
        <begin position="463"/>
        <end position="531"/>
    </location>
</feature>
<feature type="domain" description="S1 motif" evidence="5">
    <location>
        <begin position="292"/>
        <end position="359"/>
    </location>
</feature>
<evidence type="ECO:0000256" key="4">
    <source>
        <dbReference type="ARBA" id="ARBA00025604"/>
    </source>
</evidence>
<dbReference type="InterPro" id="IPR035104">
    <property type="entry name" value="Ribosomal_protein_S1-like"/>
</dbReference>
<dbReference type="PANTHER" id="PTHR10724:SF7">
    <property type="entry name" value="SMALL RIBOSOMAL SUBUNIT PROTEIN BS1C"/>
    <property type="match status" value="1"/>
</dbReference>
<evidence type="ECO:0000313" key="6">
    <source>
        <dbReference type="EMBL" id="ADR18010.1"/>
    </source>
</evidence>
<reference key="1">
    <citation type="submission" date="2010-11" db="EMBL/GenBank/DDBJ databases">
        <title>The complete genome of chromosome of Calditerrivibrio nitroreducens DSM 19672.</title>
        <authorList>
            <consortium name="US DOE Joint Genome Institute (JGI-PGF)"/>
            <person name="Lucas S."/>
            <person name="Copeland A."/>
            <person name="Lapidus A."/>
            <person name="Bruce D."/>
            <person name="Goodwin L."/>
            <person name="Pitluck S."/>
            <person name="Kyrpides N."/>
            <person name="Mavromatis K."/>
            <person name="Ivanova N."/>
            <person name="Mikhailova N."/>
            <person name="Zeytun A."/>
            <person name="Brettin T."/>
            <person name="Detter J.C."/>
            <person name="Tapia R."/>
            <person name="Han C."/>
            <person name="Land M."/>
            <person name="Hauser L."/>
            <person name="Markowitz V."/>
            <person name="Cheng J.-F."/>
            <person name="Hugenholtz P."/>
            <person name="Woyke T."/>
            <person name="Wu D."/>
            <person name="Spring S."/>
            <person name="Schroeder M."/>
            <person name="Brambilla E."/>
            <person name="Klenk H.-P."/>
            <person name="Eisen J.A."/>
        </authorList>
    </citation>
    <scope>NUCLEOTIDE SEQUENCE [LARGE SCALE GENOMIC DNA]</scope>
    <source>
        <strain>DSM 19672</strain>
    </source>
</reference>
<dbReference type="InterPro" id="IPR003029">
    <property type="entry name" value="S1_domain"/>
</dbReference>
<protein>
    <submittedName>
        <fullName evidence="6">RNA binding S1 domain protein</fullName>
    </submittedName>
</protein>
<name>E4TIQ5_CALNY</name>
<organism evidence="6 7">
    <name type="scientific">Calditerrivibrio nitroreducens (strain DSM 19672 / NBRC 101217 / Yu37-1)</name>
    <dbReference type="NCBI Taxonomy" id="768670"/>
    <lineage>
        <taxon>Bacteria</taxon>
        <taxon>Pseudomonadati</taxon>
        <taxon>Deferribacterota</taxon>
        <taxon>Deferribacteres</taxon>
        <taxon>Deferribacterales</taxon>
        <taxon>Calditerrivibrionaceae</taxon>
    </lineage>
</organism>
<dbReference type="EMBL" id="CP002347">
    <property type="protein sequence ID" value="ADR18010.1"/>
    <property type="molecule type" value="Genomic_DNA"/>
</dbReference>
<evidence type="ECO:0000259" key="5">
    <source>
        <dbReference type="PROSITE" id="PS50126"/>
    </source>
</evidence>
<gene>
    <name evidence="6" type="ordered locus">Calni_0095</name>
</gene>
<keyword evidence="3" id="KW-0687">Ribonucleoprotein</keyword>
<dbReference type="PRINTS" id="PR00681">
    <property type="entry name" value="RIBOSOMALS1"/>
</dbReference>
<dbReference type="CDD" id="cd05687">
    <property type="entry name" value="S1_RPS1_repeat_ec1_hs1"/>
    <property type="match status" value="1"/>
</dbReference>
<reference evidence="6 7" key="2">
    <citation type="journal article" date="2011" name="Stand. Genomic Sci.">
        <title>Complete genome sequence of Calditerrivibrio nitroreducens type strain (Yu37-1).</title>
        <authorList>
            <person name="Pitluck S."/>
            <person name="Sikorski J."/>
            <person name="Zeytun A."/>
            <person name="Lapidus A."/>
            <person name="Nolan M."/>
            <person name="Lucas S."/>
            <person name="Hammon N."/>
            <person name="Deshpande S."/>
            <person name="Cheng J.F."/>
            <person name="Tapia R."/>
            <person name="Han C."/>
            <person name="Goodwin L."/>
            <person name="Liolios K."/>
            <person name="Pagani I."/>
            <person name="Ivanova N."/>
            <person name="Mavromatis K."/>
            <person name="Pati A."/>
            <person name="Chen A."/>
            <person name="Palaniappan K."/>
            <person name="Hauser L."/>
            <person name="Chang Y.J."/>
            <person name="Jeffries C.D."/>
            <person name="Detter J.C."/>
            <person name="Brambilla E."/>
            <person name="Djao O.D."/>
            <person name="Rohde M."/>
            <person name="Spring S."/>
            <person name="Goker M."/>
            <person name="Woyke T."/>
            <person name="Bristow J."/>
            <person name="Eisen J.A."/>
            <person name="Markowitz V."/>
            <person name="Hugenholtz P."/>
            <person name="Kyrpides N.C."/>
            <person name="Klenk H.P."/>
            <person name="Land M."/>
        </authorList>
    </citation>
    <scope>NUCLEOTIDE SEQUENCE [LARGE SCALE GENOMIC DNA]</scope>
    <source>
        <strain evidence="7">DSM 19672 / NBRC 101217 / Yu37-1</strain>
    </source>
</reference>
<dbReference type="GO" id="GO:0003729">
    <property type="term" value="F:mRNA binding"/>
    <property type="evidence" value="ECO:0007669"/>
    <property type="project" value="TreeGrafter"/>
</dbReference>
<dbReference type="SUPFAM" id="SSF50249">
    <property type="entry name" value="Nucleic acid-binding proteins"/>
    <property type="match status" value="5"/>
</dbReference>
<dbReference type="GO" id="GO:0003735">
    <property type="term" value="F:structural constituent of ribosome"/>
    <property type="evidence" value="ECO:0007669"/>
    <property type="project" value="TreeGrafter"/>
</dbReference>
<dbReference type="Proteomes" id="UP000007039">
    <property type="component" value="Chromosome"/>
</dbReference>
<dbReference type="Gene3D" id="2.40.50.140">
    <property type="entry name" value="Nucleic acid-binding proteins"/>
    <property type="match status" value="5"/>
</dbReference>
<dbReference type="Pfam" id="PF00575">
    <property type="entry name" value="S1"/>
    <property type="match status" value="5"/>
</dbReference>
<proteinExistence type="inferred from homology"/>
<feature type="domain" description="S1 motif" evidence="5">
    <location>
        <begin position="207"/>
        <end position="275"/>
    </location>
</feature>
<dbReference type="eggNOG" id="COG0539">
    <property type="taxonomic scope" value="Bacteria"/>
</dbReference>
<comment type="function">
    <text evidence="4">Binds mRNA; thus facilitating recognition of the initiation point. It is needed to translate mRNA with a short Shine-Dalgarno (SD) purine-rich sequence.</text>
</comment>
<dbReference type="SMART" id="SM00316">
    <property type="entry name" value="S1"/>
    <property type="match status" value="5"/>
</dbReference>
<dbReference type="InterPro" id="IPR050437">
    <property type="entry name" value="Ribos_protein_bS1-like"/>
</dbReference>
<sequence>MAENKEIQTENGNFNEFENFESMLESSINPPTKGSIVKCTVVGITDNDILVNFGYKTEGVVDINEFRKDGELSVKLGDELELEVVSVSGGGAYVKLSKKGLELRHDIDEVVKSINKGKAIPVKIVKYDEKNKKYLGKHGEVDVHILEHQIDHKNKIKEPKHYIGKVFNCKILKFDSKSKTALGSRKQYLIEAQEEEKKNFFNSIKEGDVLKGTVKSIKEFGAFINLGPVDGFLARENIAWGRVTKVEKYLEVDDKVDVKIIKIDRENSKIDLSIKDLKENPWAAAKSKYPVGSEIKGTVIVKLKNGYVVEIESGVEGFVPYEELSWIKKSNVSLNKGDQVIGRVIDIDDKREKLVISVKALQENPWDLMKKNHPEGSIVKGKIKGITEFGLFVDFGGVVDGLVRKTDISWTEEVSDLNERFKVGDEVEAKILTIDPEKERIALGIKQLEKNPWKEIDKLYPVGKVVEAVVDSVEKDQLVVNLTKGIKGIIPIKEVDEGKSNLSEQFKHGDVVKATVIKTDVKTKKILLSIKKYKYDSERSEVKEYMKKLQKQTEDSFSLGELIKEKISGNNQ</sequence>
<dbReference type="HOGENOM" id="CLU_015805_2_1_0"/>
<evidence type="ECO:0000256" key="2">
    <source>
        <dbReference type="ARBA" id="ARBA00022980"/>
    </source>
</evidence>
<accession>E4TIQ5</accession>
<keyword evidence="2" id="KW-0689">Ribosomal protein</keyword>
<comment type="similarity">
    <text evidence="1">Belongs to the bacterial ribosomal protein bS1 family.</text>
</comment>
<feature type="domain" description="S1 motif" evidence="5">
    <location>
        <begin position="376"/>
        <end position="446"/>
    </location>
</feature>
<dbReference type="OrthoDB" id="9804077at2"/>
<dbReference type="CDD" id="cd00164">
    <property type="entry name" value="S1_like"/>
    <property type="match status" value="1"/>
</dbReference>
<dbReference type="AlphaFoldDB" id="E4TIQ5"/>